<feature type="region of interest" description="Disordered" evidence="1">
    <location>
        <begin position="1"/>
        <end position="36"/>
    </location>
</feature>
<organism evidence="2 3">
    <name type="scientific">Claviceps arundinis</name>
    <dbReference type="NCBI Taxonomy" id="1623583"/>
    <lineage>
        <taxon>Eukaryota</taxon>
        <taxon>Fungi</taxon>
        <taxon>Dikarya</taxon>
        <taxon>Ascomycota</taxon>
        <taxon>Pezizomycotina</taxon>
        <taxon>Sordariomycetes</taxon>
        <taxon>Hypocreomycetidae</taxon>
        <taxon>Hypocreales</taxon>
        <taxon>Clavicipitaceae</taxon>
        <taxon>Claviceps</taxon>
    </lineage>
</organism>
<protein>
    <submittedName>
        <fullName evidence="2">Uncharacterized protein</fullName>
    </submittedName>
</protein>
<reference evidence="2 3" key="1">
    <citation type="journal article" date="2020" name="bioRxiv">
        <title>Whole genome comparisons of ergot fungi reveals the divergence and evolution of species within the genus Claviceps are the result of varying mechanisms driving genome evolution and host range expansion.</title>
        <authorList>
            <person name="Wyka S.A."/>
            <person name="Mondo S.J."/>
            <person name="Liu M."/>
            <person name="Dettman J."/>
            <person name="Nalam V."/>
            <person name="Broders K.D."/>
        </authorList>
    </citation>
    <scope>NUCLEOTIDE SEQUENCE [LARGE SCALE GENOMIC DNA]</scope>
    <source>
        <strain evidence="2 3">LM583</strain>
    </source>
</reference>
<sequence length="120" mass="13622">MALKLSLKVSSRQSRQDETDRTRAADALEPQIGSLREAEPASLFASSKATGHAMRRRTQTRDTTFSQPLYIALGCEAARLRLQFSEWLPTVHGFRRHPEFRLVNMSCLTAYRARVVSRSL</sequence>
<proteinExistence type="predicted"/>
<accession>A0ABQ7PBH4</accession>
<evidence type="ECO:0000313" key="2">
    <source>
        <dbReference type="EMBL" id="KAG5957213.1"/>
    </source>
</evidence>
<dbReference type="EMBL" id="SRPR01000176">
    <property type="protein sequence ID" value="KAG5957213.1"/>
    <property type="molecule type" value="Genomic_DNA"/>
</dbReference>
<evidence type="ECO:0000256" key="1">
    <source>
        <dbReference type="SAM" id="MobiDB-lite"/>
    </source>
</evidence>
<dbReference type="Proteomes" id="UP000742024">
    <property type="component" value="Unassembled WGS sequence"/>
</dbReference>
<gene>
    <name evidence="2" type="ORF">E4U57_001926</name>
</gene>
<evidence type="ECO:0000313" key="3">
    <source>
        <dbReference type="Proteomes" id="UP000742024"/>
    </source>
</evidence>
<keyword evidence="3" id="KW-1185">Reference proteome</keyword>
<feature type="compositionally biased region" description="Basic and acidic residues" evidence="1">
    <location>
        <begin position="14"/>
        <end position="26"/>
    </location>
</feature>
<name>A0ABQ7PBH4_9HYPO</name>
<comment type="caution">
    <text evidence="2">The sequence shown here is derived from an EMBL/GenBank/DDBJ whole genome shotgun (WGS) entry which is preliminary data.</text>
</comment>